<evidence type="ECO:0000256" key="2">
    <source>
        <dbReference type="ARBA" id="ARBA00022490"/>
    </source>
</evidence>
<dbReference type="PROSITE" id="PS50105">
    <property type="entry name" value="SAM_DOMAIN"/>
    <property type="match status" value="1"/>
</dbReference>
<dbReference type="InterPro" id="IPR001789">
    <property type="entry name" value="Sig_transdc_resp-reg_receiver"/>
</dbReference>
<dbReference type="Pfam" id="PF12796">
    <property type="entry name" value="Ank_2"/>
    <property type="match status" value="1"/>
</dbReference>
<dbReference type="Proteomes" id="UP001165060">
    <property type="component" value="Unassembled WGS sequence"/>
</dbReference>
<feature type="compositionally biased region" description="Polar residues" evidence="8">
    <location>
        <begin position="706"/>
        <end position="721"/>
    </location>
</feature>
<gene>
    <name evidence="11" type="ORF">TeGR_g6630</name>
</gene>
<evidence type="ECO:0000313" key="11">
    <source>
        <dbReference type="EMBL" id="GMI42303.1"/>
    </source>
</evidence>
<keyword evidence="4" id="KW-0378">Hydrolase</keyword>
<evidence type="ECO:0000256" key="3">
    <source>
        <dbReference type="ARBA" id="ARBA00022737"/>
    </source>
</evidence>
<proteinExistence type="predicted"/>
<dbReference type="PROSITE" id="PS50297">
    <property type="entry name" value="ANK_REP_REGION"/>
    <property type="match status" value="1"/>
</dbReference>
<dbReference type="InterPro" id="IPR036770">
    <property type="entry name" value="Ankyrin_rpt-contain_sf"/>
</dbReference>
<evidence type="ECO:0008006" key="13">
    <source>
        <dbReference type="Google" id="ProtNLM"/>
    </source>
</evidence>
<sequence length="2346" mass="258973">MAAQSGSGLWLLQSLQSANPKPSFSIPPTYFFSNCVPSGSLHSSPRGELVFTDPSRITHAGTLQQITAVSTRTSNLTNRVAHVRLLDGTVQLLDGPSLSTLMSQYPPADPNVCAIQPFLPSRGRGGTIHRATYSLSDSFGRVAWSHGTYRCLTELSSSEPAVTVGPQDVSLAASKSTALHESLQLLLLPVVRAIEEVRSCRFLSLSFDFVISPSADPTLLWMPSSSYLTGPEARDLEGSTRGTLDLAGAPTERTSWLPPNARGNPTTAGSPPKQSTTTRPRRKPSSTALGVSSDLLSAMANRIESPSADRRHDLKLAMDRTIFPPPANPSIQERPTSPFDMPGIGAGRPLQLHMMGGEGPSEAAMGATVKPPGPKTQFPSNLKCHGKFCGLAVRDADELKNDRGEGGKILANHDALVDKFQQLGKLKKEQVSKLVASVSDIDPSLYHSLPYASIHRAAAEASTAEASYRARNSEIETLWQSYPTTPRDEKRQFNLDDEYWKMVNGEASNDGDENNAASTHRERDAIRKHTKASKAKKEWATSVGEVPIPGGAGNFYRQVNVCGNCCRAYMLLDRARDIMFQDKQDEDMVTKIINSTDGDKDYPQAVATTKNRRRREHAAAETRMRSAAGLPQEDSAVLFGSQSQPQYYEPSQESSEVLFSPSTKSPGKRAFPGPIQFEGDEAGGAVDDTLRPMTSPDPKPKRARDGSSSCPMTSPNPKAAQNQAMFQDSLAGESSEIAFNESYDKIPRRRTTTLVQKPGSPPRPTWKGRRRQREKLEKEYEDRGEPVPKPEAFDGHFEKLDKFLRGVGEEYGNKNSRRADELKSLGDSTAIAEARSKANEKIYHARVLVAMNDVNEAEPLMQALEEQGYLVAFEHDGITVLDILNGSNYDALIVQQDLFVKTGKEITFHVRDRERSARKKATRQMAMDARARNQTSLLGPNNTDENGRTNATHPNQVKSLPIVVFTEKVGPKDLKSYMEAGMDGCLSRPFDKDALVTTMRQAVPAHLKPVEQDLGEEKIGRNKQFMLNAEATGHGSSDMVKKTLAMSSSFTNNEGCENGVLQYDADTLFPYTVMDSTIDSAGGRGAKTENTSAPVFNLVVVHDIFDTCERMKIFLRPLAQRYPGLQILLWNYPGQAFTEHREEQLLNNEYHAQCLDGLLQHVGPQGTNQFDTQKPFYLLGYGNGGNIASFYSAFYPNKFLRSLVLMNSFSYVDPHMASVLHDCMNVFSCSPPNRPDLPIYFFARFLFSPTYLSQVSTPLALNLYTAVHNPINLKGRIQLCLGALSHIDLRNSLKEIPCPIIQVQSTQDALVRPLHTEPYINKRDGEVKSIHRCLSAHAGNSKARKTCLVWVNSGHEVFQEKRNQALQLIEQLVIGYHEKQDVAFMPAMSVDRDTAIEMAGDFKQSMSTVGGTLGTRKPLSTIQSNQEDSFEDSFVNDVTGKLANINSKRAEMMKKYDEKVIDPNKENSEWNTFSVGVAKQMKPGGTHNNGKAIGKRVSKYSSVATGDVSAPDSVVRIVTDPTNAAFEKNNKVVYGFKKPDKLGLYQKPEEFPEVQEYMGWRLKRNKKRLARLDAATRIIQGAFRAHLAWLIIVKLRQARAVIYIQRCYRGWRGRLEFLDRMRLVWAAQLVQRNWRGHAGREQFLRQRVESAAVTHIQRVMRGHIARRLVAKLHNARHRGASSMQSTWRKRKARSKAFEMRIKRNAGLTIQRFYRGHLGRRRCAVERDKYLFSRSQSQGIAFGRQMLLEHKLHATKLQSEVSVLTQEKVRIEEHIESLLDEISEFEEGVKTLEKEMHQLSKIQTEAAGVLDEEAKIELRDQKVRLDSEFSTMLSNIADRKENLSRLEGNMVLLDRSRQQKEEELRILERKLVVLLEEQQNELESIRRRQERKGEALLEGETSALATATGGAKGAGGGGFSGPSANDKKQAAQLMQSTETLMKFGFMSMSMTYFSSLNMVRAMRTVAATDTVMGAIHENAANKQMVSTTGGGGGGGGGGPGATGFDAGIEQGGSVGADFKPDLKPGKMPGQGDIRVSAWSVTDVSKWLQSISLGQYRTAFLDAAVDGAFLFDINDEDLKNTLGVEHRLHRKKILNSIARLKEAETAKDREMLLSEMAERNPPPGFNAPALGYPHGPVGPEAGVGGFVAPGSQAMNQIMAAGGPSALGAGPAQSSVADSSVDAYEGAVDLNTATMASWVRHNKLKKLTKCLEQIAPKRFDPALTKVQYVEHYGTQYTEAYEREGFNLNQAVDHGNTLMHIAAQNGSVKIAKLLHRYGANVNHQNFAGQTVGHFAVAYEFYDFASWLFDPDGGGADDTLANIEGLGPYDGLQGEDLDAPKTEETPAITNG</sequence>
<dbReference type="Gene3D" id="1.10.150.50">
    <property type="entry name" value="Transcription Factor, Ets-1"/>
    <property type="match status" value="1"/>
</dbReference>
<feature type="region of interest" description="Disordered" evidence="8">
    <location>
        <begin position="739"/>
        <end position="793"/>
    </location>
</feature>
<dbReference type="Pfam" id="PF00536">
    <property type="entry name" value="SAM_1"/>
    <property type="match status" value="1"/>
</dbReference>
<accession>A0ABQ6N6T7</accession>
<evidence type="ECO:0000256" key="6">
    <source>
        <dbReference type="PROSITE-ProRule" id="PRU00169"/>
    </source>
</evidence>
<dbReference type="Pfam" id="PF00612">
    <property type="entry name" value="IQ"/>
    <property type="match status" value="3"/>
</dbReference>
<dbReference type="EMBL" id="BRYB01001059">
    <property type="protein sequence ID" value="GMI42303.1"/>
    <property type="molecule type" value="Genomic_DNA"/>
</dbReference>
<reference evidence="11 12" key="1">
    <citation type="journal article" date="2023" name="Commun. Biol.">
        <title>Genome analysis of Parmales, the sister group of diatoms, reveals the evolutionary specialization of diatoms from phago-mixotrophs to photoautotrophs.</title>
        <authorList>
            <person name="Ban H."/>
            <person name="Sato S."/>
            <person name="Yoshikawa S."/>
            <person name="Yamada K."/>
            <person name="Nakamura Y."/>
            <person name="Ichinomiya M."/>
            <person name="Sato N."/>
            <person name="Blanc-Mathieu R."/>
            <person name="Endo H."/>
            <person name="Kuwata A."/>
            <person name="Ogata H."/>
        </authorList>
    </citation>
    <scope>NUCLEOTIDE SEQUENCE [LARGE SCALE GENOMIC DNA]</scope>
</reference>
<dbReference type="SUPFAM" id="SSF52172">
    <property type="entry name" value="CheY-like"/>
    <property type="match status" value="1"/>
</dbReference>
<feature type="coiled-coil region" evidence="7">
    <location>
        <begin position="1842"/>
        <end position="1894"/>
    </location>
</feature>
<comment type="caution">
    <text evidence="11">The sequence shown here is derived from an EMBL/GenBank/DDBJ whole genome shotgun (WGS) entry which is preliminary data.</text>
</comment>
<keyword evidence="5" id="KW-0040">ANK repeat</keyword>
<keyword evidence="12" id="KW-1185">Reference proteome</keyword>
<evidence type="ECO:0000259" key="10">
    <source>
        <dbReference type="PROSITE" id="PS50110"/>
    </source>
</evidence>
<dbReference type="InterPro" id="IPR002110">
    <property type="entry name" value="Ankyrin_rpt"/>
</dbReference>
<dbReference type="SMART" id="SM00448">
    <property type="entry name" value="REC"/>
    <property type="match status" value="1"/>
</dbReference>
<dbReference type="PROSITE" id="PS50096">
    <property type="entry name" value="IQ"/>
    <property type="match status" value="4"/>
</dbReference>
<feature type="region of interest" description="Disordered" evidence="8">
    <location>
        <begin position="608"/>
        <end position="632"/>
    </location>
</feature>
<name>A0ABQ6N6T7_9STRA</name>
<evidence type="ECO:0000256" key="7">
    <source>
        <dbReference type="SAM" id="Coils"/>
    </source>
</evidence>
<keyword evidence="3" id="KW-0677">Repeat</keyword>
<evidence type="ECO:0000313" key="12">
    <source>
        <dbReference type="Proteomes" id="UP001165060"/>
    </source>
</evidence>
<feature type="region of interest" description="Disordered" evidence="8">
    <location>
        <begin position="932"/>
        <end position="955"/>
    </location>
</feature>
<dbReference type="PANTHER" id="PTHR22998">
    <property type="entry name" value="SARM1"/>
    <property type="match status" value="1"/>
</dbReference>
<evidence type="ECO:0000259" key="9">
    <source>
        <dbReference type="PROSITE" id="PS50105"/>
    </source>
</evidence>
<keyword evidence="7" id="KW-0175">Coiled coil</keyword>
<evidence type="ECO:0000256" key="5">
    <source>
        <dbReference type="PROSITE-ProRule" id="PRU00023"/>
    </source>
</evidence>
<dbReference type="InterPro" id="IPR013761">
    <property type="entry name" value="SAM/pointed_sf"/>
</dbReference>
<feature type="region of interest" description="Disordered" evidence="8">
    <location>
        <begin position="1906"/>
        <end position="1929"/>
    </location>
</feature>
<dbReference type="Gene3D" id="1.25.40.20">
    <property type="entry name" value="Ankyrin repeat-containing domain"/>
    <property type="match status" value="1"/>
</dbReference>
<dbReference type="InterPro" id="IPR001660">
    <property type="entry name" value="SAM"/>
</dbReference>
<dbReference type="SUPFAM" id="SSF47769">
    <property type="entry name" value="SAM/Pointed domain"/>
    <property type="match status" value="1"/>
</dbReference>
<dbReference type="InterPro" id="IPR011006">
    <property type="entry name" value="CheY-like_superfamily"/>
</dbReference>
<dbReference type="PANTHER" id="PTHR22998:SF1">
    <property type="entry name" value="NAD(+) HYDROLASE SARM1"/>
    <property type="match status" value="1"/>
</dbReference>
<dbReference type="SMART" id="SM00015">
    <property type="entry name" value="IQ"/>
    <property type="match status" value="5"/>
</dbReference>
<dbReference type="PROSITE" id="PS50088">
    <property type="entry name" value="ANK_REPEAT"/>
    <property type="match status" value="1"/>
</dbReference>
<feature type="compositionally biased region" description="Low complexity" evidence="8">
    <location>
        <begin position="644"/>
        <end position="656"/>
    </location>
</feature>
<organism evidence="11 12">
    <name type="scientific">Tetraparma gracilis</name>
    <dbReference type="NCBI Taxonomy" id="2962635"/>
    <lineage>
        <taxon>Eukaryota</taxon>
        <taxon>Sar</taxon>
        <taxon>Stramenopiles</taxon>
        <taxon>Ochrophyta</taxon>
        <taxon>Bolidophyceae</taxon>
        <taxon>Parmales</taxon>
        <taxon>Triparmaceae</taxon>
        <taxon>Tetraparma</taxon>
    </lineage>
</organism>
<evidence type="ECO:0000256" key="1">
    <source>
        <dbReference type="ARBA" id="ARBA00004496"/>
    </source>
</evidence>
<evidence type="ECO:0000256" key="4">
    <source>
        <dbReference type="ARBA" id="ARBA00022801"/>
    </source>
</evidence>
<feature type="region of interest" description="Disordered" evidence="8">
    <location>
        <begin position="505"/>
        <end position="528"/>
    </location>
</feature>
<dbReference type="Gene3D" id="3.40.50.1820">
    <property type="entry name" value="alpha/beta hydrolase"/>
    <property type="match status" value="1"/>
</dbReference>
<feature type="region of interest" description="Disordered" evidence="8">
    <location>
        <begin position="644"/>
        <end position="721"/>
    </location>
</feature>
<comment type="caution">
    <text evidence="6">Lacks conserved residue(s) required for the propagation of feature annotation.</text>
</comment>
<feature type="compositionally biased region" description="Gly residues" evidence="8">
    <location>
        <begin position="1909"/>
        <end position="1919"/>
    </location>
</feature>
<dbReference type="SMART" id="SM00248">
    <property type="entry name" value="ANK"/>
    <property type="match status" value="1"/>
</dbReference>
<dbReference type="Gene3D" id="3.40.50.2300">
    <property type="match status" value="1"/>
</dbReference>
<feature type="domain" description="SAM" evidence="9">
    <location>
        <begin position="2037"/>
        <end position="2101"/>
    </location>
</feature>
<dbReference type="PROSITE" id="PS50110">
    <property type="entry name" value="RESPONSE_REGULATORY"/>
    <property type="match status" value="1"/>
</dbReference>
<feature type="region of interest" description="Disordered" evidence="8">
    <location>
        <begin position="232"/>
        <end position="294"/>
    </location>
</feature>
<feature type="compositionally biased region" description="Basic and acidic residues" evidence="8">
    <location>
        <begin position="774"/>
        <end position="793"/>
    </location>
</feature>
<evidence type="ECO:0000256" key="8">
    <source>
        <dbReference type="SAM" id="MobiDB-lite"/>
    </source>
</evidence>
<feature type="coiled-coil region" evidence="7">
    <location>
        <begin position="1760"/>
        <end position="1801"/>
    </location>
</feature>
<comment type="subcellular location">
    <subcellularLocation>
        <location evidence="1">Cytoplasm</location>
    </subcellularLocation>
</comment>
<feature type="repeat" description="ANK" evidence="5">
    <location>
        <begin position="2250"/>
        <end position="2282"/>
    </location>
</feature>
<dbReference type="SUPFAM" id="SSF48403">
    <property type="entry name" value="Ankyrin repeat"/>
    <property type="match status" value="1"/>
</dbReference>
<dbReference type="SUPFAM" id="SSF53474">
    <property type="entry name" value="alpha/beta-Hydrolases"/>
    <property type="match status" value="1"/>
</dbReference>
<dbReference type="SMART" id="SM00454">
    <property type="entry name" value="SAM"/>
    <property type="match status" value="1"/>
</dbReference>
<dbReference type="CDD" id="cd09487">
    <property type="entry name" value="SAM_superfamily"/>
    <property type="match status" value="1"/>
</dbReference>
<feature type="domain" description="Response regulatory" evidence="10">
    <location>
        <begin position="846"/>
        <end position="1003"/>
    </location>
</feature>
<dbReference type="InterPro" id="IPR000048">
    <property type="entry name" value="IQ_motif_EF-hand-BS"/>
</dbReference>
<dbReference type="InterPro" id="IPR039184">
    <property type="entry name" value="SARM1"/>
</dbReference>
<feature type="region of interest" description="Disordered" evidence="8">
    <location>
        <begin position="2326"/>
        <end position="2346"/>
    </location>
</feature>
<dbReference type="InterPro" id="IPR029058">
    <property type="entry name" value="AB_hydrolase_fold"/>
</dbReference>
<keyword evidence="2" id="KW-0963">Cytoplasm</keyword>
<protein>
    <recommendedName>
        <fullName evidence="13">Response regulatory domain-containing protein</fullName>
    </recommendedName>
</protein>
<dbReference type="Gene3D" id="1.20.5.190">
    <property type="match status" value="1"/>
</dbReference>